<dbReference type="Gene3D" id="1.10.357.10">
    <property type="entry name" value="Tetracycline Repressor, domain 2"/>
    <property type="match status" value="1"/>
</dbReference>
<evidence type="ECO:0000256" key="3">
    <source>
        <dbReference type="ARBA" id="ARBA00023163"/>
    </source>
</evidence>
<dbReference type="RefSeq" id="WP_184839848.1">
    <property type="nucleotide sequence ID" value="NZ_JACHMN010000002.1"/>
</dbReference>
<dbReference type="EMBL" id="JACHMN010000002">
    <property type="protein sequence ID" value="MBB5871646.1"/>
    <property type="molecule type" value="Genomic_DNA"/>
</dbReference>
<keyword evidence="3" id="KW-0804">Transcription</keyword>
<evidence type="ECO:0000256" key="1">
    <source>
        <dbReference type="ARBA" id="ARBA00023015"/>
    </source>
</evidence>
<dbReference type="GO" id="GO:0003677">
    <property type="term" value="F:DNA binding"/>
    <property type="evidence" value="ECO:0007669"/>
    <property type="project" value="UniProtKB-UniRule"/>
</dbReference>
<dbReference type="InterPro" id="IPR001647">
    <property type="entry name" value="HTH_TetR"/>
</dbReference>
<evidence type="ECO:0000259" key="5">
    <source>
        <dbReference type="PROSITE" id="PS50977"/>
    </source>
</evidence>
<name>A0A841BVY2_9ACTN</name>
<dbReference type="Proteomes" id="UP000587527">
    <property type="component" value="Unassembled WGS sequence"/>
</dbReference>
<reference evidence="6 7" key="1">
    <citation type="submission" date="2020-08" db="EMBL/GenBank/DDBJ databases">
        <title>Sequencing the genomes of 1000 actinobacteria strains.</title>
        <authorList>
            <person name="Klenk H.-P."/>
        </authorList>
    </citation>
    <scope>NUCLEOTIDE SEQUENCE [LARGE SCALE GENOMIC DNA]</scope>
    <source>
        <strain evidence="6 7">DSM 45362</strain>
    </source>
</reference>
<proteinExistence type="predicted"/>
<dbReference type="InterPro" id="IPR025996">
    <property type="entry name" value="MT1864/Rv1816-like_C"/>
</dbReference>
<dbReference type="InterPro" id="IPR036271">
    <property type="entry name" value="Tet_transcr_reg_TetR-rel_C_sf"/>
</dbReference>
<sequence length="229" mass="24930">MSAPGIRARVRAEMIDEIKAVATKHLHSDGANLSLRAVARDLGMVSSAVYRYFASRDDLLTALIIDAYNELADAVDTAVDALPHSDFRGRWLALGSATRAWAVAKPAEYALLFGSPVPGYKAPAETIEPGVRPVRTFIKILVDAAEAGALRPTPGERLPRPTRDAMAFIRTDLGVDLAEPMIFRAVTCYSQLMGSISFELWGRYGADFPNQGAILDHQLTELADYLGLR</sequence>
<keyword evidence="1" id="KW-0805">Transcription regulation</keyword>
<keyword evidence="2 4" id="KW-0238">DNA-binding</keyword>
<dbReference type="AlphaFoldDB" id="A0A841BVY2"/>
<gene>
    <name evidence="6" type="ORF">F4553_005025</name>
</gene>
<protein>
    <submittedName>
        <fullName evidence="6">AcrR family transcriptional regulator</fullName>
    </submittedName>
</protein>
<dbReference type="SUPFAM" id="SSF46689">
    <property type="entry name" value="Homeodomain-like"/>
    <property type="match status" value="1"/>
</dbReference>
<dbReference type="InterPro" id="IPR009057">
    <property type="entry name" value="Homeodomain-like_sf"/>
</dbReference>
<keyword evidence="7" id="KW-1185">Reference proteome</keyword>
<evidence type="ECO:0000313" key="6">
    <source>
        <dbReference type="EMBL" id="MBB5871646.1"/>
    </source>
</evidence>
<dbReference type="SUPFAM" id="SSF48498">
    <property type="entry name" value="Tetracyclin repressor-like, C-terminal domain"/>
    <property type="match status" value="1"/>
</dbReference>
<comment type="caution">
    <text evidence="6">The sequence shown here is derived from an EMBL/GenBank/DDBJ whole genome shotgun (WGS) entry which is preliminary data.</text>
</comment>
<feature type="domain" description="HTH tetR-type" evidence="5">
    <location>
        <begin position="8"/>
        <end position="71"/>
    </location>
</feature>
<dbReference type="PROSITE" id="PS50977">
    <property type="entry name" value="HTH_TETR_2"/>
    <property type="match status" value="1"/>
</dbReference>
<evidence type="ECO:0000313" key="7">
    <source>
        <dbReference type="Proteomes" id="UP000587527"/>
    </source>
</evidence>
<dbReference type="Pfam" id="PF00440">
    <property type="entry name" value="TetR_N"/>
    <property type="match status" value="1"/>
</dbReference>
<dbReference type="Pfam" id="PF13305">
    <property type="entry name" value="TetR_C_33"/>
    <property type="match status" value="1"/>
</dbReference>
<evidence type="ECO:0000256" key="2">
    <source>
        <dbReference type="ARBA" id="ARBA00023125"/>
    </source>
</evidence>
<feature type="DNA-binding region" description="H-T-H motif" evidence="4">
    <location>
        <begin position="34"/>
        <end position="53"/>
    </location>
</feature>
<accession>A0A841BVY2</accession>
<evidence type="ECO:0000256" key="4">
    <source>
        <dbReference type="PROSITE-ProRule" id="PRU00335"/>
    </source>
</evidence>
<organism evidence="6 7">
    <name type="scientific">Allocatelliglobosispora scoriae</name>
    <dbReference type="NCBI Taxonomy" id="643052"/>
    <lineage>
        <taxon>Bacteria</taxon>
        <taxon>Bacillati</taxon>
        <taxon>Actinomycetota</taxon>
        <taxon>Actinomycetes</taxon>
        <taxon>Micromonosporales</taxon>
        <taxon>Micromonosporaceae</taxon>
        <taxon>Allocatelliglobosispora</taxon>
    </lineage>
</organism>